<dbReference type="RefSeq" id="XP_021751129.1">
    <property type="nucleotide sequence ID" value="XM_021895437.1"/>
</dbReference>
<dbReference type="GO" id="GO:0080008">
    <property type="term" value="C:Cul4-RING E3 ubiquitin ligase complex"/>
    <property type="evidence" value="ECO:0007669"/>
    <property type="project" value="InterPro"/>
</dbReference>
<dbReference type="PANTHER" id="PTHR47201:SF1">
    <property type="entry name" value="PROTEIN DWD HYPERSENSITIVE TO UV-B 1"/>
    <property type="match status" value="1"/>
</dbReference>
<dbReference type="SUPFAM" id="SSF50978">
    <property type="entry name" value="WD40 repeat-like"/>
    <property type="match status" value="1"/>
</dbReference>
<dbReference type="GeneID" id="110716800"/>
<evidence type="ECO:0000256" key="1">
    <source>
        <dbReference type="ARBA" id="ARBA00022737"/>
    </source>
</evidence>
<dbReference type="PANTHER" id="PTHR47201">
    <property type="entry name" value="BNAC09G30780D PROTEIN"/>
    <property type="match status" value="1"/>
</dbReference>
<dbReference type="Gene3D" id="2.130.10.10">
    <property type="entry name" value="YVTN repeat-like/Quinoprotein amine dehydrogenase"/>
    <property type="match status" value="1"/>
</dbReference>
<dbReference type="Proteomes" id="UP000596660">
    <property type="component" value="Unplaced"/>
</dbReference>
<evidence type="ECO:0000313" key="6">
    <source>
        <dbReference type="Proteomes" id="UP000596660"/>
    </source>
</evidence>
<dbReference type="AlphaFoldDB" id="A0A803MD23"/>
<dbReference type="SUPFAM" id="SSF52058">
    <property type="entry name" value="L domain-like"/>
    <property type="match status" value="1"/>
</dbReference>
<dbReference type="InterPro" id="IPR015943">
    <property type="entry name" value="WD40/YVTN_repeat-like_dom_sf"/>
</dbReference>
<dbReference type="OrthoDB" id="20669at2759"/>
<dbReference type="InterPro" id="IPR003603">
    <property type="entry name" value="U2A'_phosphoprotein32A_C"/>
</dbReference>
<evidence type="ECO:0000313" key="5">
    <source>
        <dbReference type="EnsemblPlants" id="AUR62027366-RA:cds"/>
    </source>
</evidence>
<feature type="repeat" description="WD" evidence="2">
    <location>
        <begin position="609"/>
        <end position="646"/>
    </location>
</feature>
<dbReference type="GO" id="GO:0071493">
    <property type="term" value="P:cellular response to UV-B"/>
    <property type="evidence" value="ECO:0007669"/>
    <property type="project" value="InterPro"/>
</dbReference>
<keyword evidence="2" id="KW-0853">WD repeat</keyword>
<dbReference type="KEGG" id="cqi:110716800"/>
<dbReference type="InterPro" id="IPR001680">
    <property type="entry name" value="WD40_rpt"/>
</dbReference>
<dbReference type="OMA" id="CWLRTYP"/>
<sequence>MDCKTLQQRYIDACKRHGILPYKSIIFMGSMKSSQNETCILEFSLDHLKDCDFLPLYELFMDIDDSLIYEVDIYNKTLCSMNGGYLLSLLRALNKKLRAVHLNDLSLERGFLRDLLKRGLTCKELNLRSSYLRQLNVTGSYLQLQTLNLDFNTSLTSFQESCFSCMPILKHLSVCATRVSNLWTTGAALSKLPSLTELRFQNCLCCNNTGPCPKSSAQRTQDNNWNGYYDDLYTRASSRHNLLLNQPHSYSEEMLQDTSVIEDPSFSENSHWPREHFLEDYEVDAPNYYEALSFPDSLSNALHNFDLLINNAFPLGMLSTDDGDFSASSIYSSQAQSLDVSEKRKYLTHHPSPICFEKHYRDYIIASLPQLQVLDNLPVNDTDKESAKFRILKCFEYLPYRRKKKESVVSILKYRETNGSQTSSRKQKTSCLHVRSPQYHCRSLGAARVGASAWPSLHPLSTSGCVFGDENKSFRPRQFEYHPSDAGLMAFGTLDGEVVVVNHENAKIFSYIPSLGAMNSVLGLCWLKKYPSKLIAGSDNGSLRLYDVQHWQAAVTGRNFNANGFAFDDFDQLTSVHVNATDDLFIASGYSKNVALYDINTGKCLNMFSDMHQQHINVVKFSNHSPSVFATSSFDRDVKMWDLRQGPSQPCFKATSGHGNVMVCFSPDDLYLLVSAVDNEVKQLSAIDGRLLLDFDIASTGSSQNYTRSYYLNGRDYIISGSCDENVVRICCAQTGRRLRDISLEGRGSGASMFVQSLRGDPFRDFNMSILAAYMRPSSNSEIIKVNLLASSDSSSDPSDDETYLPSFGMGG</sequence>
<dbReference type="Pfam" id="PF20919">
    <property type="entry name" value="DHU1_N"/>
    <property type="match status" value="1"/>
</dbReference>
<reference evidence="5" key="2">
    <citation type="submission" date="2021-03" db="UniProtKB">
        <authorList>
            <consortium name="EnsemblPlants"/>
        </authorList>
    </citation>
    <scope>IDENTIFICATION</scope>
</reference>
<organism evidence="5 6">
    <name type="scientific">Chenopodium quinoa</name>
    <name type="common">Quinoa</name>
    <dbReference type="NCBI Taxonomy" id="63459"/>
    <lineage>
        <taxon>Eukaryota</taxon>
        <taxon>Viridiplantae</taxon>
        <taxon>Streptophyta</taxon>
        <taxon>Embryophyta</taxon>
        <taxon>Tracheophyta</taxon>
        <taxon>Spermatophyta</taxon>
        <taxon>Magnoliopsida</taxon>
        <taxon>eudicotyledons</taxon>
        <taxon>Gunneridae</taxon>
        <taxon>Pentapetalae</taxon>
        <taxon>Caryophyllales</taxon>
        <taxon>Chenopodiaceae</taxon>
        <taxon>Chenopodioideae</taxon>
        <taxon>Atripliceae</taxon>
        <taxon>Chenopodium</taxon>
    </lineage>
</organism>
<dbReference type="EnsemblPlants" id="AUR62027366-RA">
    <property type="protein sequence ID" value="AUR62027366-RA:cds"/>
    <property type="gene ID" value="AUR62027366"/>
</dbReference>
<dbReference type="Gene3D" id="3.80.10.10">
    <property type="entry name" value="Ribonuclease Inhibitor"/>
    <property type="match status" value="1"/>
</dbReference>
<gene>
    <name evidence="5" type="primary">LOC110716800</name>
</gene>
<evidence type="ECO:0000256" key="2">
    <source>
        <dbReference type="PROSITE-ProRule" id="PRU00221"/>
    </source>
</evidence>
<proteinExistence type="predicted"/>
<name>A0A803MD23_CHEQI</name>
<dbReference type="PROSITE" id="PS50294">
    <property type="entry name" value="WD_REPEATS_REGION"/>
    <property type="match status" value="1"/>
</dbReference>
<feature type="region of interest" description="Disordered" evidence="3">
    <location>
        <begin position="791"/>
        <end position="812"/>
    </location>
</feature>
<dbReference type="InterPro" id="IPR046377">
    <property type="entry name" value="DHU1"/>
</dbReference>
<dbReference type="InterPro" id="IPR036322">
    <property type="entry name" value="WD40_repeat_dom_sf"/>
</dbReference>
<accession>A0A803MD23</accession>
<dbReference type="InterPro" id="IPR032675">
    <property type="entry name" value="LRR_dom_sf"/>
</dbReference>
<dbReference type="SMART" id="SM00320">
    <property type="entry name" value="WD40"/>
    <property type="match status" value="4"/>
</dbReference>
<dbReference type="SMR" id="A0A803MD23"/>
<reference evidence="5" key="1">
    <citation type="journal article" date="2017" name="Nature">
        <title>The genome of Chenopodium quinoa.</title>
        <authorList>
            <person name="Jarvis D.E."/>
            <person name="Ho Y.S."/>
            <person name="Lightfoot D.J."/>
            <person name="Schmoeckel S.M."/>
            <person name="Li B."/>
            <person name="Borm T.J.A."/>
            <person name="Ohyanagi H."/>
            <person name="Mineta K."/>
            <person name="Michell C.T."/>
            <person name="Saber N."/>
            <person name="Kharbatia N.M."/>
            <person name="Rupper R.R."/>
            <person name="Sharp A.R."/>
            <person name="Dally N."/>
            <person name="Boughton B.A."/>
            <person name="Woo Y.H."/>
            <person name="Gao G."/>
            <person name="Schijlen E.G.W.M."/>
            <person name="Guo X."/>
            <person name="Momin A.A."/>
            <person name="Negrao S."/>
            <person name="Al-Babili S."/>
            <person name="Gehring C."/>
            <person name="Roessner U."/>
            <person name="Jung C."/>
            <person name="Murphy K."/>
            <person name="Arold S.T."/>
            <person name="Gojobori T."/>
            <person name="van der Linden C.G."/>
            <person name="van Loo E.N."/>
            <person name="Jellen E.N."/>
            <person name="Maughan P.J."/>
            <person name="Tester M."/>
        </authorList>
    </citation>
    <scope>NUCLEOTIDE SEQUENCE [LARGE SCALE GENOMIC DNA]</scope>
    <source>
        <strain evidence="5">cv. PI 614886</strain>
    </source>
</reference>
<keyword evidence="1" id="KW-0677">Repeat</keyword>
<dbReference type="SMART" id="SM00446">
    <property type="entry name" value="LRRcap"/>
    <property type="match status" value="1"/>
</dbReference>
<evidence type="ECO:0000256" key="3">
    <source>
        <dbReference type="SAM" id="MobiDB-lite"/>
    </source>
</evidence>
<dbReference type="Pfam" id="PF00400">
    <property type="entry name" value="WD40"/>
    <property type="match status" value="1"/>
</dbReference>
<feature type="domain" description="U2A'/phosphoprotein 32 family A C-terminal" evidence="4">
    <location>
        <begin position="357"/>
        <end position="375"/>
    </location>
</feature>
<keyword evidence="6" id="KW-1185">Reference proteome</keyword>
<dbReference type="Gramene" id="AUR62027366-RA">
    <property type="protein sequence ID" value="AUR62027366-RA:cds"/>
    <property type="gene ID" value="AUR62027366"/>
</dbReference>
<protein>
    <recommendedName>
        <fullName evidence="4">U2A'/phosphoprotein 32 family A C-terminal domain-containing protein</fullName>
    </recommendedName>
</protein>
<dbReference type="PROSITE" id="PS50082">
    <property type="entry name" value="WD_REPEATS_2"/>
    <property type="match status" value="1"/>
</dbReference>
<evidence type="ECO:0000259" key="4">
    <source>
        <dbReference type="SMART" id="SM00446"/>
    </source>
</evidence>
<dbReference type="InterPro" id="IPR048514">
    <property type="entry name" value="DHU1_N"/>
</dbReference>